<keyword evidence="10 13" id="KW-0573">Peptidoglycan synthesis</keyword>
<feature type="active site" evidence="14">
    <location>
        <position position="147"/>
    </location>
</feature>
<dbReference type="PIRSF" id="PIRSF039102">
    <property type="entry name" value="Ddl/VanB"/>
    <property type="match status" value="1"/>
</dbReference>
<evidence type="ECO:0000256" key="5">
    <source>
        <dbReference type="ARBA" id="ARBA00022490"/>
    </source>
</evidence>
<dbReference type="EC" id="6.3.2.4" evidence="4 13"/>
<comment type="cofactor">
    <cofactor evidence="1">
        <name>Mn(2+)</name>
        <dbReference type="ChEBI" id="CHEBI:29035"/>
    </cofactor>
</comment>
<evidence type="ECO:0000256" key="15">
    <source>
        <dbReference type="PIRSR" id="PIRSR039102-3"/>
    </source>
</evidence>
<evidence type="ECO:0000256" key="1">
    <source>
        <dbReference type="ARBA" id="ARBA00001936"/>
    </source>
</evidence>
<dbReference type="InterPro" id="IPR005905">
    <property type="entry name" value="D_ala_D_ala"/>
</dbReference>
<comment type="subcellular location">
    <subcellularLocation>
        <location evidence="2 13">Cytoplasm</location>
    </subcellularLocation>
</comment>
<dbReference type="EMBL" id="CAADHO010000001">
    <property type="protein sequence ID" value="VFQ42491.1"/>
    <property type="molecule type" value="Genomic_DNA"/>
</dbReference>
<evidence type="ECO:0000256" key="4">
    <source>
        <dbReference type="ARBA" id="ARBA00012216"/>
    </source>
</evidence>
<evidence type="ECO:0000313" key="18">
    <source>
        <dbReference type="EMBL" id="VFQ42491.1"/>
    </source>
</evidence>
<evidence type="ECO:0000256" key="2">
    <source>
        <dbReference type="ARBA" id="ARBA00004496"/>
    </source>
</evidence>
<feature type="domain" description="ATP-grasp" evidence="17">
    <location>
        <begin position="103"/>
        <end position="304"/>
    </location>
</feature>
<gene>
    <name evidence="13" type="primary">ddl</name>
    <name evidence="18" type="ORF">MSL71_1110</name>
</gene>
<sequence length="314" mass="33508">MKKLNLAVIYGGTSPERDVSLVSGKEALAALDQDRYTIHEYDPKDGLDALVRDAGTLDVALILLHGSPGEDGTIQGLLDLLNIPYQGSGVLGSAIAMNKELSKKLYLDAGLPTPEAIQVRKGEPFDAATTVAELGLPLFVKPACGGSSLGMFRVTEEQELAGAVATSLTYDDTVVVEAFIDGPEVTCGVLGNDDPKALPVIEIIPEGDSPYFDYEAKYTPGATTEICPARISDALTARVMDFAERAHRALHLKGYSRTDMMIKGEDIFLLETNTIPGMTRTSLLPRAAKVAGLSFSALLDRLIELALESKNGQP</sequence>
<keyword evidence="7 16" id="KW-0547">Nucleotide-binding</keyword>
<dbReference type="AlphaFoldDB" id="A0A4U8YGE0"/>
<feature type="binding site" evidence="15">
    <location>
        <position position="271"/>
    </location>
    <ligand>
        <name>Mg(2+)</name>
        <dbReference type="ChEBI" id="CHEBI:18420"/>
        <label>1</label>
    </ligand>
</feature>
<dbReference type="NCBIfam" id="NF002378">
    <property type="entry name" value="PRK01372.1"/>
    <property type="match status" value="1"/>
</dbReference>
<dbReference type="GO" id="GO:0009252">
    <property type="term" value="P:peptidoglycan biosynthetic process"/>
    <property type="evidence" value="ECO:0007669"/>
    <property type="project" value="UniProtKB-UniRule"/>
</dbReference>
<dbReference type="GO" id="GO:0005737">
    <property type="term" value="C:cytoplasm"/>
    <property type="evidence" value="ECO:0007669"/>
    <property type="project" value="UniProtKB-SubCell"/>
</dbReference>
<dbReference type="InterPro" id="IPR000291">
    <property type="entry name" value="D-Ala_lig_Van_CS"/>
</dbReference>
<dbReference type="PANTHER" id="PTHR23132">
    <property type="entry name" value="D-ALANINE--D-ALANINE LIGASE"/>
    <property type="match status" value="1"/>
</dbReference>
<keyword evidence="8 16" id="KW-0067">ATP-binding</keyword>
<feature type="binding site" evidence="15">
    <location>
        <position position="273"/>
    </location>
    <ligand>
        <name>Mg(2+)</name>
        <dbReference type="ChEBI" id="CHEBI:18420"/>
        <label>2</label>
    </ligand>
</feature>
<dbReference type="SUPFAM" id="SSF52440">
    <property type="entry name" value="PreATP-grasp domain"/>
    <property type="match status" value="1"/>
</dbReference>
<keyword evidence="11 13" id="KW-0961">Cell wall biogenesis/degradation</keyword>
<dbReference type="PROSITE" id="PS50975">
    <property type="entry name" value="ATP_GRASP"/>
    <property type="match status" value="1"/>
</dbReference>
<feature type="active site" evidence="14">
    <location>
        <position position="16"/>
    </location>
</feature>
<dbReference type="UniPathway" id="UPA00219"/>
<accession>A0A4U8YGE0</accession>
<evidence type="ECO:0000259" key="17">
    <source>
        <dbReference type="PROSITE" id="PS50975"/>
    </source>
</evidence>
<evidence type="ECO:0000256" key="7">
    <source>
        <dbReference type="ARBA" id="ARBA00022741"/>
    </source>
</evidence>
<evidence type="ECO:0000256" key="11">
    <source>
        <dbReference type="ARBA" id="ARBA00023316"/>
    </source>
</evidence>
<dbReference type="InterPro" id="IPR011127">
    <property type="entry name" value="Dala_Dala_lig_N"/>
</dbReference>
<name>A0A4U8YGE0_9BACT</name>
<dbReference type="InterPro" id="IPR011095">
    <property type="entry name" value="Dala_Dala_lig_C"/>
</dbReference>
<dbReference type="PANTHER" id="PTHR23132:SF23">
    <property type="entry name" value="D-ALANINE--D-ALANINE LIGASE B"/>
    <property type="match status" value="1"/>
</dbReference>
<dbReference type="NCBIfam" id="TIGR01205">
    <property type="entry name" value="D_ala_D_alaTIGR"/>
    <property type="match status" value="1"/>
</dbReference>
<dbReference type="InterPro" id="IPR013815">
    <property type="entry name" value="ATP_grasp_subdomain_1"/>
</dbReference>
<dbReference type="Gene3D" id="3.40.50.20">
    <property type="match status" value="1"/>
</dbReference>
<evidence type="ECO:0000256" key="14">
    <source>
        <dbReference type="PIRSR" id="PIRSR039102-1"/>
    </source>
</evidence>
<dbReference type="GO" id="GO:0005524">
    <property type="term" value="F:ATP binding"/>
    <property type="evidence" value="ECO:0007669"/>
    <property type="project" value="UniProtKB-UniRule"/>
</dbReference>
<evidence type="ECO:0000256" key="10">
    <source>
        <dbReference type="ARBA" id="ARBA00022984"/>
    </source>
</evidence>
<comment type="similarity">
    <text evidence="3 13">Belongs to the D-alanine--D-alanine ligase family.</text>
</comment>
<dbReference type="Proteomes" id="UP000507962">
    <property type="component" value="Unassembled WGS sequence"/>
</dbReference>
<organism evidence="18 19">
    <name type="scientific">Desulfoluna butyratoxydans</name>
    <dbReference type="NCBI Taxonomy" id="231438"/>
    <lineage>
        <taxon>Bacteria</taxon>
        <taxon>Pseudomonadati</taxon>
        <taxon>Thermodesulfobacteriota</taxon>
        <taxon>Desulfobacteria</taxon>
        <taxon>Desulfobacterales</taxon>
        <taxon>Desulfolunaceae</taxon>
        <taxon>Desulfoluna</taxon>
    </lineage>
</organism>
<dbReference type="SUPFAM" id="SSF56059">
    <property type="entry name" value="Glutathione synthetase ATP-binding domain-like"/>
    <property type="match status" value="1"/>
</dbReference>
<evidence type="ECO:0000256" key="9">
    <source>
        <dbReference type="ARBA" id="ARBA00022960"/>
    </source>
</evidence>
<keyword evidence="9 13" id="KW-0133">Cell shape</keyword>
<keyword evidence="15" id="KW-0479">Metal-binding</keyword>
<dbReference type="GO" id="GO:0046872">
    <property type="term" value="F:metal ion binding"/>
    <property type="evidence" value="ECO:0007669"/>
    <property type="project" value="UniProtKB-KW"/>
</dbReference>
<dbReference type="RefSeq" id="WP_180136738.1">
    <property type="nucleotide sequence ID" value="NZ_CAADHO010000001.1"/>
</dbReference>
<evidence type="ECO:0000256" key="12">
    <source>
        <dbReference type="ARBA" id="ARBA00047614"/>
    </source>
</evidence>
<dbReference type="PROSITE" id="PS00844">
    <property type="entry name" value="DALA_DALA_LIGASE_2"/>
    <property type="match status" value="1"/>
</dbReference>
<keyword evidence="15" id="KW-0464">Manganese</keyword>
<evidence type="ECO:0000256" key="13">
    <source>
        <dbReference type="HAMAP-Rule" id="MF_00047"/>
    </source>
</evidence>
<dbReference type="GO" id="GO:0008716">
    <property type="term" value="F:D-alanine-D-alanine ligase activity"/>
    <property type="evidence" value="ECO:0007669"/>
    <property type="project" value="UniProtKB-UniRule"/>
</dbReference>
<dbReference type="Pfam" id="PF07478">
    <property type="entry name" value="Dala_Dala_lig_C"/>
    <property type="match status" value="1"/>
</dbReference>
<dbReference type="InterPro" id="IPR016185">
    <property type="entry name" value="PreATP-grasp_dom_sf"/>
</dbReference>
<comment type="pathway">
    <text evidence="13">Cell wall biogenesis; peptidoglycan biosynthesis.</text>
</comment>
<evidence type="ECO:0000256" key="16">
    <source>
        <dbReference type="PROSITE-ProRule" id="PRU00409"/>
    </source>
</evidence>
<reference evidence="18 19" key="1">
    <citation type="submission" date="2019-03" db="EMBL/GenBank/DDBJ databases">
        <authorList>
            <person name="Nijsse B."/>
        </authorList>
    </citation>
    <scope>NUCLEOTIDE SEQUENCE [LARGE SCALE GENOMIC DNA]</scope>
    <source>
        <strain evidence="18">Desulfoluna butyratoxydans MSL71</strain>
    </source>
</reference>
<feature type="binding site" evidence="15">
    <location>
        <position position="271"/>
    </location>
    <ligand>
        <name>Mg(2+)</name>
        <dbReference type="ChEBI" id="CHEBI:18420"/>
        <label>2</label>
    </ligand>
</feature>
<evidence type="ECO:0000256" key="6">
    <source>
        <dbReference type="ARBA" id="ARBA00022598"/>
    </source>
</evidence>
<dbReference type="InterPro" id="IPR011761">
    <property type="entry name" value="ATP-grasp"/>
</dbReference>
<dbReference type="GO" id="GO:0008360">
    <property type="term" value="P:regulation of cell shape"/>
    <property type="evidence" value="ECO:0007669"/>
    <property type="project" value="UniProtKB-KW"/>
</dbReference>
<protein>
    <recommendedName>
        <fullName evidence="4 13">D-alanine--D-alanine ligase</fullName>
        <ecNumber evidence="4 13">6.3.2.4</ecNumber>
    </recommendedName>
    <alternativeName>
        <fullName evidence="13">D-Ala-D-Ala ligase</fullName>
    </alternativeName>
    <alternativeName>
        <fullName evidence="13">D-alanylalanine synthetase</fullName>
    </alternativeName>
</protein>
<evidence type="ECO:0000256" key="8">
    <source>
        <dbReference type="ARBA" id="ARBA00022840"/>
    </source>
</evidence>
<dbReference type="GO" id="GO:0071555">
    <property type="term" value="P:cell wall organization"/>
    <property type="evidence" value="ECO:0007669"/>
    <property type="project" value="UniProtKB-KW"/>
</dbReference>
<comment type="catalytic activity">
    <reaction evidence="12 13">
        <text>2 D-alanine + ATP = D-alanyl-D-alanine + ADP + phosphate + H(+)</text>
        <dbReference type="Rhea" id="RHEA:11224"/>
        <dbReference type="ChEBI" id="CHEBI:15378"/>
        <dbReference type="ChEBI" id="CHEBI:30616"/>
        <dbReference type="ChEBI" id="CHEBI:43474"/>
        <dbReference type="ChEBI" id="CHEBI:57416"/>
        <dbReference type="ChEBI" id="CHEBI:57822"/>
        <dbReference type="ChEBI" id="CHEBI:456216"/>
        <dbReference type="EC" id="6.3.2.4"/>
    </reaction>
</comment>
<keyword evidence="5 13" id="KW-0963">Cytoplasm</keyword>
<evidence type="ECO:0000313" key="19">
    <source>
        <dbReference type="Proteomes" id="UP000507962"/>
    </source>
</evidence>
<keyword evidence="6 13" id="KW-0436">Ligase</keyword>
<keyword evidence="19" id="KW-1185">Reference proteome</keyword>
<proteinExistence type="inferred from homology"/>
<dbReference type="PROSITE" id="PS00843">
    <property type="entry name" value="DALA_DALA_LIGASE_1"/>
    <property type="match status" value="1"/>
</dbReference>
<evidence type="ECO:0000256" key="3">
    <source>
        <dbReference type="ARBA" id="ARBA00010871"/>
    </source>
</evidence>
<feature type="active site" evidence="14">
    <location>
        <position position="282"/>
    </location>
</feature>
<comment type="function">
    <text evidence="13">Cell wall formation.</text>
</comment>
<keyword evidence="15" id="KW-0460">Magnesium</keyword>
<feature type="binding site" evidence="15">
    <location>
        <position position="259"/>
    </location>
    <ligand>
        <name>Mg(2+)</name>
        <dbReference type="ChEBI" id="CHEBI:18420"/>
        <label>1</label>
    </ligand>
</feature>
<comment type="cofactor">
    <cofactor evidence="15">
        <name>Mg(2+)</name>
        <dbReference type="ChEBI" id="CHEBI:18420"/>
    </cofactor>
    <cofactor evidence="15">
        <name>Mn(2+)</name>
        <dbReference type="ChEBI" id="CHEBI:29035"/>
    </cofactor>
    <text evidence="15">Binds 2 magnesium or manganese ions per subunit.</text>
</comment>
<dbReference type="Gene3D" id="3.30.1490.20">
    <property type="entry name" value="ATP-grasp fold, A domain"/>
    <property type="match status" value="1"/>
</dbReference>
<dbReference type="HAMAP" id="MF_00047">
    <property type="entry name" value="Dala_Dala_lig"/>
    <property type="match status" value="1"/>
</dbReference>
<dbReference type="Gene3D" id="3.30.470.20">
    <property type="entry name" value="ATP-grasp fold, B domain"/>
    <property type="match status" value="1"/>
</dbReference>
<dbReference type="Pfam" id="PF01820">
    <property type="entry name" value="Dala_Dala_lig_N"/>
    <property type="match status" value="1"/>
</dbReference>